<dbReference type="Gene3D" id="6.10.250.690">
    <property type="match status" value="1"/>
</dbReference>
<dbReference type="SMART" id="SM00448">
    <property type="entry name" value="REC"/>
    <property type="match status" value="1"/>
</dbReference>
<feature type="DNA-binding region" description="OmpR/PhoB-type" evidence="7">
    <location>
        <begin position="126"/>
        <end position="224"/>
    </location>
</feature>
<dbReference type="CDD" id="cd17574">
    <property type="entry name" value="REC_OmpR"/>
    <property type="match status" value="1"/>
</dbReference>
<dbReference type="Gene3D" id="3.40.50.2300">
    <property type="match status" value="1"/>
</dbReference>
<dbReference type="CDD" id="cd00383">
    <property type="entry name" value="trans_reg_C"/>
    <property type="match status" value="1"/>
</dbReference>
<proteinExistence type="predicted"/>
<dbReference type="PANTHER" id="PTHR48111:SF2">
    <property type="entry name" value="RESPONSE REGULATOR SAER"/>
    <property type="match status" value="1"/>
</dbReference>
<dbReference type="GO" id="GO:0005829">
    <property type="term" value="C:cytosol"/>
    <property type="evidence" value="ECO:0007669"/>
    <property type="project" value="TreeGrafter"/>
</dbReference>
<evidence type="ECO:0000256" key="3">
    <source>
        <dbReference type="ARBA" id="ARBA00023125"/>
    </source>
</evidence>
<keyword evidence="2" id="KW-0805">Transcription regulation</keyword>
<dbReference type="EMBL" id="QXWK01000004">
    <property type="protein sequence ID" value="NBH60741.1"/>
    <property type="molecule type" value="Genomic_DNA"/>
</dbReference>
<dbReference type="GO" id="GO:0000976">
    <property type="term" value="F:transcription cis-regulatory region binding"/>
    <property type="evidence" value="ECO:0007669"/>
    <property type="project" value="TreeGrafter"/>
</dbReference>
<accession>A0A845QI18</accession>
<dbReference type="GO" id="GO:0000156">
    <property type="term" value="F:phosphorelay response regulator activity"/>
    <property type="evidence" value="ECO:0007669"/>
    <property type="project" value="TreeGrafter"/>
</dbReference>
<dbReference type="Gene3D" id="1.10.10.10">
    <property type="entry name" value="Winged helix-like DNA-binding domain superfamily/Winged helix DNA-binding domain"/>
    <property type="match status" value="1"/>
</dbReference>
<evidence type="ECO:0000256" key="4">
    <source>
        <dbReference type="ARBA" id="ARBA00023163"/>
    </source>
</evidence>
<dbReference type="Pfam" id="PF00486">
    <property type="entry name" value="Trans_reg_C"/>
    <property type="match status" value="1"/>
</dbReference>
<evidence type="ECO:0000313" key="11">
    <source>
        <dbReference type="Proteomes" id="UP000446866"/>
    </source>
</evidence>
<feature type="domain" description="Response regulatory" evidence="8">
    <location>
        <begin position="4"/>
        <end position="116"/>
    </location>
</feature>
<dbReference type="SUPFAM" id="SSF46894">
    <property type="entry name" value="C-terminal effector domain of the bipartite response regulators"/>
    <property type="match status" value="1"/>
</dbReference>
<protein>
    <recommendedName>
        <fullName evidence="1">Stage 0 sporulation protein A homolog</fullName>
    </recommendedName>
</protein>
<dbReference type="SUPFAM" id="SSF52172">
    <property type="entry name" value="CheY-like"/>
    <property type="match status" value="1"/>
</dbReference>
<keyword evidence="3 7" id="KW-0238">DNA-binding</keyword>
<evidence type="ECO:0000256" key="6">
    <source>
        <dbReference type="PROSITE-ProRule" id="PRU00169"/>
    </source>
</evidence>
<dbReference type="PANTHER" id="PTHR48111">
    <property type="entry name" value="REGULATOR OF RPOS"/>
    <property type="match status" value="1"/>
</dbReference>
<comment type="caution">
    <text evidence="10">The sequence shown here is derived from an EMBL/GenBank/DDBJ whole genome shotgun (WGS) entry which is preliminary data.</text>
</comment>
<evidence type="ECO:0000313" key="10">
    <source>
        <dbReference type="EMBL" id="NBH60741.1"/>
    </source>
</evidence>
<dbReference type="Pfam" id="PF00072">
    <property type="entry name" value="Response_reg"/>
    <property type="match status" value="1"/>
</dbReference>
<dbReference type="InterPro" id="IPR001789">
    <property type="entry name" value="Sig_transdc_resp-reg_receiver"/>
</dbReference>
<evidence type="ECO:0000259" key="8">
    <source>
        <dbReference type="PROSITE" id="PS50110"/>
    </source>
</evidence>
<dbReference type="GO" id="GO:0032993">
    <property type="term" value="C:protein-DNA complex"/>
    <property type="evidence" value="ECO:0007669"/>
    <property type="project" value="TreeGrafter"/>
</dbReference>
<comment type="function">
    <text evidence="5">May play the central regulatory role in sporulation. It may be an element of the effector pathway responsible for the activation of sporulation genes in response to nutritional stress. Spo0A may act in concert with spo0H (a sigma factor) to control the expression of some genes that are critical to the sporulation process.</text>
</comment>
<reference evidence="10 11" key="1">
    <citation type="submission" date="2018-08" db="EMBL/GenBank/DDBJ databases">
        <title>Murine metabolic-syndrome-specific gut microbial biobank.</title>
        <authorList>
            <person name="Liu C."/>
        </authorList>
    </citation>
    <scope>NUCLEOTIDE SEQUENCE [LARGE SCALE GENOMIC DNA]</scope>
    <source>
        <strain evidence="10 11">28</strain>
    </source>
</reference>
<keyword evidence="6" id="KW-0597">Phosphoprotein</keyword>
<dbReference type="InterPro" id="IPR016032">
    <property type="entry name" value="Sig_transdc_resp-reg_C-effctor"/>
</dbReference>
<sequence length="224" mass="25337">MTRKLLVVDDERSLTELLANHFREKGYLVYTALNGDEALAQLSVKPDLILLDINMPGIDGLEFCKQVRGLVCCPILFLTARITEQDKVNGLSIGGDDYITKPFSLAELTARVEAHLRRDARGTKKISLLTSQNLMVDLTGQKATYMGKEIPLSKREFLIIGFLLENAGQIFDRERIYEEVWGFAAEGDSAVVKEHIRKIRAKLVKATGKEYIETIWGMGYRWNK</sequence>
<dbReference type="PROSITE" id="PS50110">
    <property type="entry name" value="RESPONSE_REGULATORY"/>
    <property type="match status" value="1"/>
</dbReference>
<keyword evidence="11" id="KW-1185">Reference proteome</keyword>
<feature type="domain" description="OmpR/PhoB-type" evidence="9">
    <location>
        <begin position="126"/>
        <end position="224"/>
    </location>
</feature>
<dbReference type="PROSITE" id="PS51755">
    <property type="entry name" value="OMPR_PHOB"/>
    <property type="match status" value="1"/>
</dbReference>
<dbReference type="InterPro" id="IPR001867">
    <property type="entry name" value="OmpR/PhoB-type_DNA-bd"/>
</dbReference>
<gene>
    <name evidence="10" type="ORF">D0435_03510</name>
</gene>
<evidence type="ECO:0000256" key="5">
    <source>
        <dbReference type="ARBA" id="ARBA00024867"/>
    </source>
</evidence>
<dbReference type="GO" id="GO:0006355">
    <property type="term" value="P:regulation of DNA-templated transcription"/>
    <property type="evidence" value="ECO:0007669"/>
    <property type="project" value="InterPro"/>
</dbReference>
<dbReference type="InterPro" id="IPR039420">
    <property type="entry name" value="WalR-like"/>
</dbReference>
<name>A0A845QI18_9FIRM</name>
<evidence type="ECO:0000256" key="7">
    <source>
        <dbReference type="PROSITE-ProRule" id="PRU01091"/>
    </source>
</evidence>
<dbReference type="Proteomes" id="UP000446866">
    <property type="component" value="Unassembled WGS sequence"/>
</dbReference>
<feature type="modified residue" description="4-aspartylphosphate" evidence="6">
    <location>
        <position position="52"/>
    </location>
</feature>
<organism evidence="10 11">
    <name type="scientific">Anaerotruncus colihominis</name>
    <dbReference type="NCBI Taxonomy" id="169435"/>
    <lineage>
        <taxon>Bacteria</taxon>
        <taxon>Bacillati</taxon>
        <taxon>Bacillota</taxon>
        <taxon>Clostridia</taxon>
        <taxon>Eubacteriales</taxon>
        <taxon>Oscillospiraceae</taxon>
        <taxon>Anaerotruncus</taxon>
    </lineage>
</organism>
<dbReference type="AlphaFoldDB" id="A0A845QI18"/>
<keyword evidence="4" id="KW-0804">Transcription</keyword>
<dbReference type="InterPro" id="IPR036388">
    <property type="entry name" value="WH-like_DNA-bd_sf"/>
</dbReference>
<evidence type="ECO:0000256" key="1">
    <source>
        <dbReference type="ARBA" id="ARBA00018672"/>
    </source>
</evidence>
<dbReference type="SMART" id="SM00862">
    <property type="entry name" value="Trans_reg_C"/>
    <property type="match status" value="1"/>
</dbReference>
<dbReference type="InterPro" id="IPR011006">
    <property type="entry name" value="CheY-like_superfamily"/>
</dbReference>
<evidence type="ECO:0000256" key="2">
    <source>
        <dbReference type="ARBA" id="ARBA00023015"/>
    </source>
</evidence>
<evidence type="ECO:0000259" key="9">
    <source>
        <dbReference type="PROSITE" id="PS51755"/>
    </source>
</evidence>